<dbReference type="InterPro" id="IPR008271">
    <property type="entry name" value="Ser/Thr_kinase_AS"/>
</dbReference>
<feature type="region of interest" description="Disordered" evidence="8">
    <location>
        <begin position="442"/>
        <end position="479"/>
    </location>
</feature>
<keyword evidence="12" id="KW-1185">Reference proteome</keyword>
<evidence type="ECO:0000256" key="5">
    <source>
        <dbReference type="ARBA" id="ARBA00022777"/>
    </source>
</evidence>
<evidence type="ECO:0000256" key="3">
    <source>
        <dbReference type="ARBA" id="ARBA00022679"/>
    </source>
</evidence>
<feature type="binding site" evidence="7">
    <location>
        <position position="42"/>
    </location>
    <ligand>
        <name>ATP</name>
        <dbReference type="ChEBI" id="CHEBI:30616"/>
    </ligand>
</feature>
<feature type="compositionally biased region" description="Low complexity" evidence="8">
    <location>
        <begin position="298"/>
        <end position="311"/>
    </location>
</feature>
<reference evidence="11 12" key="1">
    <citation type="submission" date="2020-04" db="EMBL/GenBank/DDBJ databases">
        <title>Gordonia sp. nov. TBRC 11910.</title>
        <authorList>
            <person name="Suriyachadkun C."/>
        </authorList>
    </citation>
    <scope>NUCLEOTIDE SEQUENCE [LARGE SCALE GENOMIC DNA]</scope>
    <source>
        <strain evidence="11 12">TBRC 11910</strain>
    </source>
</reference>
<dbReference type="AlphaFoldDB" id="A0A848KZ19"/>
<evidence type="ECO:0000313" key="11">
    <source>
        <dbReference type="EMBL" id="NMO03974.1"/>
    </source>
</evidence>
<dbReference type="GO" id="GO:0005524">
    <property type="term" value="F:ATP binding"/>
    <property type="evidence" value="ECO:0007669"/>
    <property type="project" value="UniProtKB-UniRule"/>
</dbReference>
<name>A0A848KZ19_9ACTN</name>
<dbReference type="FunFam" id="1.10.510.10:FF:000021">
    <property type="entry name" value="Serine/threonine protein kinase"/>
    <property type="match status" value="1"/>
</dbReference>
<feature type="transmembrane region" description="Helical" evidence="9">
    <location>
        <begin position="411"/>
        <end position="434"/>
    </location>
</feature>
<dbReference type="GO" id="GO:0004674">
    <property type="term" value="F:protein serine/threonine kinase activity"/>
    <property type="evidence" value="ECO:0007669"/>
    <property type="project" value="UniProtKB-KW"/>
</dbReference>
<dbReference type="PROSITE" id="PS50011">
    <property type="entry name" value="PROTEIN_KINASE_DOM"/>
    <property type="match status" value="1"/>
</dbReference>
<dbReference type="RefSeq" id="WP_170196476.1">
    <property type="nucleotide sequence ID" value="NZ_JABBNB010000029.1"/>
</dbReference>
<comment type="caution">
    <text evidence="11">The sequence shown here is derived from an EMBL/GenBank/DDBJ whole genome shotgun (WGS) entry which is preliminary data.</text>
</comment>
<dbReference type="Pfam" id="PF00069">
    <property type="entry name" value="Pkinase"/>
    <property type="match status" value="1"/>
</dbReference>
<accession>A0A848KZ19</accession>
<dbReference type="PANTHER" id="PTHR43289">
    <property type="entry name" value="MITOGEN-ACTIVATED PROTEIN KINASE KINASE KINASE 20-RELATED"/>
    <property type="match status" value="1"/>
</dbReference>
<feature type="domain" description="Protein kinase" evidence="10">
    <location>
        <begin position="13"/>
        <end position="273"/>
    </location>
</feature>
<dbReference type="InterPro" id="IPR011009">
    <property type="entry name" value="Kinase-like_dom_sf"/>
</dbReference>
<dbReference type="Gene3D" id="3.30.200.20">
    <property type="entry name" value="Phosphorylase Kinase, domain 1"/>
    <property type="match status" value="1"/>
</dbReference>
<organism evidence="11 12">
    <name type="scientific">Gordonia asplenii</name>
    <dbReference type="NCBI Taxonomy" id="2725283"/>
    <lineage>
        <taxon>Bacteria</taxon>
        <taxon>Bacillati</taxon>
        <taxon>Actinomycetota</taxon>
        <taxon>Actinomycetes</taxon>
        <taxon>Mycobacteriales</taxon>
        <taxon>Gordoniaceae</taxon>
        <taxon>Gordonia</taxon>
    </lineage>
</organism>
<keyword evidence="9" id="KW-1133">Transmembrane helix</keyword>
<dbReference type="InterPro" id="IPR000719">
    <property type="entry name" value="Prot_kinase_dom"/>
</dbReference>
<dbReference type="PROSITE" id="PS00107">
    <property type="entry name" value="PROTEIN_KINASE_ATP"/>
    <property type="match status" value="1"/>
</dbReference>
<evidence type="ECO:0000256" key="1">
    <source>
        <dbReference type="ARBA" id="ARBA00012513"/>
    </source>
</evidence>
<dbReference type="SUPFAM" id="SSF56112">
    <property type="entry name" value="Protein kinase-like (PK-like)"/>
    <property type="match status" value="1"/>
</dbReference>
<dbReference type="PANTHER" id="PTHR43289:SF6">
    <property type="entry name" value="SERINE_THREONINE-PROTEIN KINASE NEKL-3"/>
    <property type="match status" value="1"/>
</dbReference>
<evidence type="ECO:0000256" key="9">
    <source>
        <dbReference type="SAM" id="Phobius"/>
    </source>
</evidence>
<dbReference type="InterPro" id="IPR017441">
    <property type="entry name" value="Protein_kinase_ATP_BS"/>
</dbReference>
<evidence type="ECO:0000256" key="8">
    <source>
        <dbReference type="SAM" id="MobiDB-lite"/>
    </source>
</evidence>
<dbReference type="SMART" id="SM00220">
    <property type="entry name" value="S_TKc"/>
    <property type="match status" value="1"/>
</dbReference>
<keyword evidence="5 11" id="KW-0418">Kinase</keyword>
<feature type="region of interest" description="Disordered" evidence="8">
    <location>
        <begin position="294"/>
        <end position="314"/>
    </location>
</feature>
<dbReference type="CDD" id="cd14014">
    <property type="entry name" value="STKc_PknB_like"/>
    <property type="match status" value="1"/>
</dbReference>
<dbReference type="Gene3D" id="1.10.510.10">
    <property type="entry name" value="Transferase(Phosphotransferase) domain 1"/>
    <property type="match status" value="1"/>
</dbReference>
<feature type="region of interest" description="Disordered" evidence="8">
    <location>
        <begin position="345"/>
        <end position="407"/>
    </location>
</feature>
<proteinExistence type="predicted"/>
<evidence type="ECO:0000256" key="2">
    <source>
        <dbReference type="ARBA" id="ARBA00022527"/>
    </source>
</evidence>
<feature type="compositionally biased region" description="Low complexity" evidence="8">
    <location>
        <begin position="445"/>
        <end position="474"/>
    </location>
</feature>
<keyword evidence="4 7" id="KW-0547">Nucleotide-binding</keyword>
<feature type="compositionally biased region" description="Polar residues" evidence="8">
    <location>
        <begin position="359"/>
        <end position="386"/>
    </location>
</feature>
<evidence type="ECO:0000256" key="6">
    <source>
        <dbReference type="ARBA" id="ARBA00022840"/>
    </source>
</evidence>
<keyword evidence="3" id="KW-0808">Transferase</keyword>
<feature type="compositionally biased region" description="Low complexity" evidence="8">
    <location>
        <begin position="387"/>
        <end position="407"/>
    </location>
</feature>
<evidence type="ECO:0000256" key="7">
    <source>
        <dbReference type="PROSITE-ProRule" id="PRU10141"/>
    </source>
</evidence>
<protein>
    <recommendedName>
        <fullName evidence="1">non-specific serine/threonine protein kinase</fullName>
        <ecNumber evidence="1">2.7.11.1</ecNumber>
    </recommendedName>
</protein>
<dbReference type="EMBL" id="JABBNB010000029">
    <property type="protein sequence ID" value="NMO03974.1"/>
    <property type="molecule type" value="Genomic_DNA"/>
</dbReference>
<keyword evidence="2" id="KW-0723">Serine/threonine-protein kinase</keyword>
<dbReference type="PROSITE" id="PS00108">
    <property type="entry name" value="PROTEIN_KINASE_ST"/>
    <property type="match status" value="1"/>
</dbReference>
<dbReference type="EC" id="2.7.11.1" evidence="1"/>
<keyword evidence="9" id="KW-0472">Membrane</keyword>
<evidence type="ECO:0000313" key="12">
    <source>
        <dbReference type="Proteomes" id="UP000550729"/>
    </source>
</evidence>
<gene>
    <name evidence="11" type="ORF">HH308_22420</name>
</gene>
<evidence type="ECO:0000256" key="4">
    <source>
        <dbReference type="ARBA" id="ARBA00022741"/>
    </source>
</evidence>
<evidence type="ECO:0000259" key="10">
    <source>
        <dbReference type="PROSITE" id="PS50011"/>
    </source>
</evidence>
<dbReference type="FunFam" id="3.30.200.20:FF:000348">
    <property type="entry name" value="Serine/threonine protein kinase"/>
    <property type="match status" value="1"/>
</dbReference>
<sequence length="546" mass="56662">MSASRVGTQFGPYRLDQLLGRGGMGEVYRAYDTVKDREVALKLLNPQLADDQVYQERFRRESRAVARLGEPHIIPIHDFGDLDGVLYLDMRLVSGKDLRKVLSGCGALSPKRAVGIVGQIAEALDAAHAGGLVHRDVKPENILVTDHDFAYLVDFGIAQADSSTHLTQTGSTIGSFAYMAPEQFDNEAASPASDIYALTAVLFECLTGQVPHPAGTVSKAIKAAVLDPTPTLRSLNADLPEALEPVIARGLAKDPTQRYASAADFAADARAALGMPGEGATAAVKTISLRKGDDESAVAEPASAGPGAEGATEIMGAGAEPGAYDRTQFGVPAAYSPTMMRPSGPVPLGSGYAPPPQPGFTSQPQPGYISQPQPGYISQPQPGYVSQPQPVGPHVYGQPPGYPQQPQRRSMVPILAVVAVILLIVLGGVIYFALSSKSANTANGPTTVTQTVAPQTTTATSTTTPAVPAPASTPCDSTVGIGTDTPTSCPFAAAVRSAYLSSGVKGEARQVTAYSPVTGMSYVMACNPQGGVVVCTGGNNAVVVIY</sequence>
<keyword evidence="9" id="KW-0812">Transmembrane</keyword>
<dbReference type="Proteomes" id="UP000550729">
    <property type="component" value="Unassembled WGS sequence"/>
</dbReference>
<keyword evidence="6 7" id="KW-0067">ATP-binding</keyword>